<keyword evidence="2" id="KW-1185">Reference proteome</keyword>
<accession>A0A284RRT9</accession>
<dbReference type="AlphaFoldDB" id="A0A284RRT9"/>
<reference evidence="2" key="1">
    <citation type="journal article" date="2017" name="Nat. Ecol. Evol.">
        <title>Genome expansion and lineage-specific genetic innovations in the forest pathogenic fungi Armillaria.</title>
        <authorList>
            <person name="Sipos G."/>
            <person name="Prasanna A.N."/>
            <person name="Walter M.C."/>
            <person name="O'Connor E."/>
            <person name="Balint B."/>
            <person name="Krizsan K."/>
            <person name="Kiss B."/>
            <person name="Hess J."/>
            <person name="Varga T."/>
            <person name="Slot J."/>
            <person name="Riley R."/>
            <person name="Boka B."/>
            <person name="Rigling D."/>
            <person name="Barry K."/>
            <person name="Lee J."/>
            <person name="Mihaltcheva S."/>
            <person name="LaButti K."/>
            <person name="Lipzen A."/>
            <person name="Waldron R."/>
            <person name="Moloney N.M."/>
            <person name="Sperisen C."/>
            <person name="Kredics L."/>
            <person name="Vagvoelgyi C."/>
            <person name="Patrignani A."/>
            <person name="Fitzpatrick D."/>
            <person name="Nagy I."/>
            <person name="Doyle S."/>
            <person name="Anderson J.B."/>
            <person name="Grigoriev I.V."/>
            <person name="Gueldener U."/>
            <person name="Muensterkoetter M."/>
            <person name="Nagy L.G."/>
        </authorList>
    </citation>
    <scope>NUCLEOTIDE SEQUENCE [LARGE SCALE GENOMIC DNA]</scope>
    <source>
        <strain evidence="2">C18/9</strain>
    </source>
</reference>
<dbReference type="EMBL" id="FUEG01000014">
    <property type="protein sequence ID" value="SJL11471.1"/>
    <property type="molecule type" value="Genomic_DNA"/>
</dbReference>
<protein>
    <submittedName>
        <fullName evidence="1">Uncharacterized protein</fullName>
    </submittedName>
</protein>
<dbReference type="Proteomes" id="UP000219338">
    <property type="component" value="Unassembled WGS sequence"/>
</dbReference>
<evidence type="ECO:0000313" key="1">
    <source>
        <dbReference type="EMBL" id="SJL11471.1"/>
    </source>
</evidence>
<organism evidence="1 2">
    <name type="scientific">Armillaria ostoyae</name>
    <name type="common">Armillaria root rot fungus</name>
    <dbReference type="NCBI Taxonomy" id="47428"/>
    <lineage>
        <taxon>Eukaryota</taxon>
        <taxon>Fungi</taxon>
        <taxon>Dikarya</taxon>
        <taxon>Basidiomycota</taxon>
        <taxon>Agaricomycotina</taxon>
        <taxon>Agaricomycetes</taxon>
        <taxon>Agaricomycetidae</taxon>
        <taxon>Agaricales</taxon>
        <taxon>Marasmiineae</taxon>
        <taxon>Physalacriaceae</taxon>
        <taxon>Armillaria</taxon>
    </lineage>
</organism>
<name>A0A284RRT9_ARMOS</name>
<proteinExistence type="predicted"/>
<sequence>MRSVCRIWWELMSCPFVIELSVAPSQRRRRTLNIQFTDNHLAEKRYSEDVSTS</sequence>
<evidence type="ECO:0000313" key="2">
    <source>
        <dbReference type="Proteomes" id="UP000219338"/>
    </source>
</evidence>
<gene>
    <name evidence="1" type="ORF">ARMOST_14875</name>
</gene>